<dbReference type="SUPFAM" id="SSF52402">
    <property type="entry name" value="Adenine nucleotide alpha hydrolases-like"/>
    <property type="match status" value="2"/>
</dbReference>
<accession>L8JX48</accession>
<protein>
    <submittedName>
        <fullName evidence="3">UspA</fullName>
    </submittedName>
</protein>
<sequence>MKKILVPTDFSDCANEASRVAIKIALKTGAELYFLHIHYTIPTASHVHVDTDGGSISRHSAKEGHAKSQLHQVVKEAGSHGVRANELFVLDTGYEKIENYIAPFGIDFIVMGTHGSHGFKEIFVNTNSQKIIRESTVPVLVVKENTSWPIQNIVFASSFEDDAQLPFKTVVDFADLNESNIHLLYVNVPFAFQETDVIMKKMKEFHETCPRSSTCSMNIFNSLNEERGILKFSESVKADLIALTTHGRPGFLQIMAKSITESLANHSTIPILCINTHKW</sequence>
<dbReference type="Proteomes" id="UP000011135">
    <property type="component" value="Unassembled WGS sequence"/>
</dbReference>
<name>L8JX48_9BACT</name>
<dbReference type="Pfam" id="PF00582">
    <property type="entry name" value="Usp"/>
    <property type="match status" value="2"/>
</dbReference>
<reference evidence="3 4" key="1">
    <citation type="submission" date="2012-12" db="EMBL/GenBank/DDBJ databases">
        <title>Genome assembly of Fulvivirga imtechensis AK7.</title>
        <authorList>
            <person name="Nupur N."/>
            <person name="Khatri I."/>
            <person name="Kumar R."/>
            <person name="Subramanian S."/>
            <person name="Pinnaka A."/>
        </authorList>
    </citation>
    <scope>NUCLEOTIDE SEQUENCE [LARGE SCALE GENOMIC DNA]</scope>
    <source>
        <strain evidence="3 4">AK7</strain>
    </source>
</reference>
<dbReference type="OrthoDB" id="1522603at2"/>
<dbReference type="CDD" id="cd00293">
    <property type="entry name" value="USP-like"/>
    <property type="match status" value="2"/>
</dbReference>
<proteinExistence type="inferred from homology"/>
<comment type="similarity">
    <text evidence="1">Belongs to the universal stress protein A family.</text>
</comment>
<feature type="domain" description="UspA" evidence="2">
    <location>
        <begin position="1"/>
        <end position="143"/>
    </location>
</feature>
<dbReference type="EMBL" id="AMZN01000006">
    <property type="protein sequence ID" value="ELR73360.1"/>
    <property type="molecule type" value="Genomic_DNA"/>
</dbReference>
<organism evidence="3 4">
    <name type="scientific">Fulvivirga imtechensis AK7</name>
    <dbReference type="NCBI Taxonomy" id="1237149"/>
    <lineage>
        <taxon>Bacteria</taxon>
        <taxon>Pseudomonadati</taxon>
        <taxon>Bacteroidota</taxon>
        <taxon>Cytophagia</taxon>
        <taxon>Cytophagales</taxon>
        <taxon>Fulvivirgaceae</taxon>
        <taxon>Fulvivirga</taxon>
    </lineage>
</organism>
<dbReference type="InterPro" id="IPR006015">
    <property type="entry name" value="Universal_stress_UspA"/>
</dbReference>
<evidence type="ECO:0000313" key="3">
    <source>
        <dbReference type="EMBL" id="ELR73360.1"/>
    </source>
</evidence>
<dbReference type="AlphaFoldDB" id="L8JX48"/>
<dbReference type="eggNOG" id="COG0589">
    <property type="taxonomic scope" value="Bacteria"/>
</dbReference>
<dbReference type="Gene3D" id="3.40.50.620">
    <property type="entry name" value="HUPs"/>
    <property type="match status" value="2"/>
</dbReference>
<dbReference type="RefSeq" id="WP_009577941.1">
    <property type="nucleotide sequence ID" value="NZ_AMZN01000006.1"/>
</dbReference>
<evidence type="ECO:0000256" key="1">
    <source>
        <dbReference type="ARBA" id="ARBA00008791"/>
    </source>
</evidence>
<dbReference type="PRINTS" id="PR01438">
    <property type="entry name" value="UNVRSLSTRESS"/>
</dbReference>
<keyword evidence="4" id="KW-1185">Reference proteome</keyword>
<dbReference type="InterPro" id="IPR006016">
    <property type="entry name" value="UspA"/>
</dbReference>
<dbReference type="InterPro" id="IPR014729">
    <property type="entry name" value="Rossmann-like_a/b/a_fold"/>
</dbReference>
<dbReference type="PANTHER" id="PTHR46268:SF6">
    <property type="entry name" value="UNIVERSAL STRESS PROTEIN UP12"/>
    <property type="match status" value="1"/>
</dbReference>
<feature type="domain" description="UspA" evidence="2">
    <location>
        <begin position="226"/>
        <end position="274"/>
    </location>
</feature>
<dbReference type="PANTHER" id="PTHR46268">
    <property type="entry name" value="STRESS RESPONSE PROTEIN NHAX"/>
    <property type="match status" value="1"/>
</dbReference>
<comment type="caution">
    <text evidence="3">The sequence shown here is derived from an EMBL/GenBank/DDBJ whole genome shotgun (WGS) entry which is preliminary data.</text>
</comment>
<evidence type="ECO:0000259" key="2">
    <source>
        <dbReference type="Pfam" id="PF00582"/>
    </source>
</evidence>
<evidence type="ECO:0000313" key="4">
    <source>
        <dbReference type="Proteomes" id="UP000011135"/>
    </source>
</evidence>
<gene>
    <name evidence="3" type="ORF">C900_04212</name>
</gene>